<reference evidence="1" key="1">
    <citation type="submission" date="2021-03" db="EMBL/GenBank/DDBJ databases">
        <title>Draft genome sequence of rust myrtle Austropuccinia psidii MF-1, a brazilian biotype.</title>
        <authorList>
            <person name="Quecine M.C."/>
            <person name="Pachon D.M.R."/>
            <person name="Bonatelli M.L."/>
            <person name="Correr F.H."/>
            <person name="Franceschini L.M."/>
            <person name="Leite T.F."/>
            <person name="Margarido G.R.A."/>
            <person name="Almeida C.A."/>
            <person name="Ferrarezi J.A."/>
            <person name="Labate C.A."/>
        </authorList>
    </citation>
    <scope>NUCLEOTIDE SEQUENCE</scope>
    <source>
        <strain evidence="1">MF-1</strain>
    </source>
</reference>
<gene>
    <name evidence="1" type="ORF">O181_054021</name>
</gene>
<dbReference type="Proteomes" id="UP000765509">
    <property type="component" value="Unassembled WGS sequence"/>
</dbReference>
<protein>
    <submittedName>
        <fullName evidence="1">Uncharacterized protein</fullName>
    </submittedName>
</protein>
<comment type="caution">
    <text evidence="1">The sequence shown here is derived from an EMBL/GenBank/DDBJ whole genome shotgun (WGS) entry which is preliminary data.</text>
</comment>
<accession>A0A9Q3E1N5</accession>
<dbReference type="OrthoDB" id="8064578at2759"/>
<evidence type="ECO:0000313" key="2">
    <source>
        <dbReference type="Proteomes" id="UP000765509"/>
    </source>
</evidence>
<organism evidence="1 2">
    <name type="scientific">Austropuccinia psidii MF-1</name>
    <dbReference type="NCBI Taxonomy" id="1389203"/>
    <lineage>
        <taxon>Eukaryota</taxon>
        <taxon>Fungi</taxon>
        <taxon>Dikarya</taxon>
        <taxon>Basidiomycota</taxon>
        <taxon>Pucciniomycotina</taxon>
        <taxon>Pucciniomycetes</taxon>
        <taxon>Pucciniales</taxon>
        <taxon>Sphaerophragmiaceae</taxon>
        <taxon>Austropuccinia</taxon>
    </lineage>
</organism>
<name>A0A9Q3E1N5_9BASI</name>
<dbReference type="AlphaFoldDB" id="A0A9Q3E1N5"/>
<proteinExistence type="predicted"/>
<dbReference type="EMBL" id="AVOT02023930">
    <property type="protein sequence ID" value="MBW0514306.1"/>
    <property type="molecule type" value="Genomic_DNA"/>
</dbReference>
<evidence type="ECO:0000313" key="1">
    <source>
        <dbReference type="EMBL" id="MBW0514306.1"/>
    </source>
</evidence>
<sequence>MERHTTLRESCSIKFTHYVEFLPTIFPYSETGDNCTDNTPFTLVQQQTDSKDPIPLAIKLIEKSLIPPIEPEMEVPTTDNLLTNPSLPTYKGYSWILNSESEAVKKMGDIEPKGIFNVSQCPKHHANLTDHMSLNPKAYHQAIYGSNSEEWKKPILSKLKNMKNHQVWSPVSSS</sequence>
<keyword evidence="2" id="KW-1185">Reference proteome</keyword>